<sequence>MWNVVPNFEDTTFRSFSAINSSASKYAPNSFYWQGNGWKVVASFEGNFPNRIKQLPLDRHFDLNNVKRVNNSFLHHTTFLPFMF</sequence>
<accession>A0A2P2JMF9</accession>
<proteinExistence type="predicted"/>
<dbReference type="EMBL" id="GGEC01014178">
    <property type="protein sequence ID" value="MBW94661.1"/>
    <property type="molecule type" value="Transcribed_RNA"/>
</dbReference>
<dbReference type="AlphaFoldDB" id="A0A2P2JMF9"/>
<evidence type="ECO:0000313" key="1">
    <source>
        <dbReference type="EMBL" id="MBW94661.1"/>
    </source>
</evidence>
<organism evidence="1">
    <name type="scientific">Rhizophora mucronata</name>
    <name type="common">Asiatic mangrove</name>
    <dbReference type="NCBI Taxonomy" id="61149"/>
    <lineage>
        <taxon>Eukaryota</taxon>
        <taxon>Viridiplantae</taxon>
        <taxon>Streptophyta</taxon>
        <taxon>Embryophyta</taxon>
        <taxon>Tracheophyta</taxon>
        <taxon>Spermatophyta</taxon>
        <taxon>Magnoliopsida</taxon>
        <taxon>eudicotyledons</taxon>
        <taxon>Gunneridae</taxon>
        <taxon>Pentapetalae</taxon>
        <taxon>rosids</taxon>
        <taxon>fabids</taxon>
        <taxon>Malpighiales</taxon>
        <taxon>Rhizophoraceae</taxon>
        <taxon>Rhizophora</taxon>
    </lineage>
</organism>
<reference evidence="1" key="1">
    <citation type="submission" date="2018-02" db="EMBL/GenBank/DDBJ databases">
        <title>Rhizophora mucronata_Transcriptome.</title>
        <authorList>
            <person name="Meera S.P."/>
            <person name="Sreeshan A."/>
            <person name="Augustine A."/>
        </authorList>
    </citation>
    <scope>NUCLEOTIDE SEQUENCE</scope>
    <source>
        <tissue evidence="1">Leaf</tissue>
    </source>
</reference>
<protein>
    <submittedName>
        <fullName evidence="1">Uncharacterized protein MANES_10G110000</fullName>
    </submittedName>
</protein>
<name>A0A2P2JMF9_RHIMU</name>